<dbReference type="PANTHER" id="PTHR42748:SF7">
    <property type="entry name" value="NMRA LIKE REDOX SENSOR 1-RELATED"/>
    <property type="match status" value="1"/>
</dbReference>
<keyword evidence="5" id="KW-1185">Reference proteome</keyword>
<dbReference type="OrthoDB" id="319724at2"/>
<dbReference type="InterPro" id="IPR051164">
    <property type="entry name" value="NmrA-like_oxidored"/>
</dbReference>
<dbReference type="Gene3D" id="3.90.25.10">
    <property type="entry name" value="UDP-galactose 4-epimerase, domain 1"/>
    <property type="match status" value="1"/>
</dbReference>
<feature type="domain" description="NmrA-like" evidence="3">
    <location>
        <begin position="4"/>
        <end position="283"/>
    </location>
</feature>
<evidence type="ECO:0000313" key="4">
    <source>
        <dbReference type="EMBL" id="PRX63788.1"/>
    </source>
</evidence>
<accession>A0A2T0MXF8</accession>
<dbReference type="CDD" id="cd05251">
    <property type="entry name" value="NmrA_like_SDR_a"/>
    <property type="match status" value="1"/>
</dbReference>
<dbReference type="Gene3D" id="3.40.50.720">
    <property type="entry name" value="NAD(P)-binding Rossmann-like Domain"/>
    <property type="match status" value="1"/>
</dbReference>
<reference evidence="4 5" key="1">
    <citation type="submission" date="2018-03" db="EMBL/GenBank/DDBJ databases">
        <title>Genomic Encyclopedia of Type Strains, Phase III (KMG-III): the genomes of soil and plant-associated and newly described type strains.</title>
        <authorList>
            <person name="Whitman W."/>
        </authorList>
    </citation>
    <scope>NUCLEOTIDE SEQUENCE [LARGE SCALE GENOMIC DNA]</scope>
    <source>
        <strain evidence="4 5">CGMCC 4.7104</strain>
    </source>
</reference>
<evidence type="ECO:0000256" key="2">
    <source>
        <dbReference type="ARBA" id="ARBA00022857"/>
    </source>
</evidence>
<name>A0A2T0MXF8_9ACTN</name>
<comment type="caution">
    <text evidence="4">The sequence shown here is derived from an EMBL/GenBank/DDBJ whole genome shotgun (WGS) entry which is preliminary data.</text>
</comment>
<sequence length="329" mass="34865">MSEQQIIAVVGATGAQGGGLVRAILDDRSGRFAARALTRDPASARATELAALGAEVVGADLDDADSLRKAFDGAHGAFVVTNFWEPRTPEEELVRPATAREREQAGNAARAGQEAGVRHFVWSTLPDTRGYFRPDDGTPTFGGSYKVPHADGKAEADRFFLESGVPTTFLQANVYYEAFLDMFAPRRDESGALVLPLGFGEARVAAHAAEDVGRTALGIFRHGLGLAGRRVSVAGSLLTGEQYAAALCLALGEPVTYQSVNPALIRAAGFPGAAEVGNMLQYLIAAAPDIAELIDYEQLRELNPSLQSFDTWLTTHLPTSANFSSSAPS</sequence>
<evidence type="ECO:0000259" key="3">
    <source>
        <dbReference type="Pfam" id="PF05368"/>
    </source>
</evidence>
<keyword evidence="2" id="KW-0521">NADP</keyword>
<dbReference type="AlphaFoldDB" id="A0A2T0MXF8"/>
<protein>
    <submittedName>
        <fullName evidence="4">Uncharacterized protein YbjT (DUF2867 family)</fullName>
    </submittedName>
</protein>
<comment type="similarity">
    <text evidence="1">Belongs to the NmrA-type oxidoreductase family.</text>
</comment>
<proteinExistence type="inferred from homology"/>
<dbReference type="SUPFAM" id="SSF51735">
    <property type="entry name" value="NAD(P)-binding Rossmann-fold domains"/>
    <property type="match status" value="1"/>
</dbReference>
<dbReference type="PANTHER" id="PTHR42748">
    <property type="entry name" value="NITROGEN METABOLITE REPRESSION PROTEIN NMRA FAMILY MEMBER"/>
    <property type="match status" value="1"/>
</dbReference>
<gene>
    <name evidence="4" type="ORF">B0I32_110240</name>
</gene>
<dbReference type="InterPro" id="IPR036291">
    <property type="entry name" value="NAD(P)-bd_dom_sf"/>
</dbReference>
<dbReference type="EMBL" id="PVNG01000010">
    <property type="protein sequence ID" value="PRX63788.1"/>
    <property type="molecule type" value="Genomic_DNA"/>
</dbReference>
<evidence type="ECO:0000313" key="5">
    <source>
        <dbReference type="Proteomes" id="UP000238312"/>
    </source>
</evidence>
<dbReference type="Pfam" id="PF05368">
    <property type="entry name" value="NmrA"/>
    <property type="match status" value="1"/>
</dbReference>
<dbReference type="RefSeq" id="WP_106243273.1">
    <property type="nucleotide sequence ID" value="NZ_PVNG01000010.1"/>
</dbReference>
<dbReference type="InterPro" id="IPR008030">
    <property type="entry name" value="NmrA-like"/>
</dbReference>
<evidence type="ECO:0000256" key="1">
    <source>
        <dbReference type="ARBA" id="ARBA00006328"/>
    </source>
</evidence>
<dbReference type="Proteomes" id="UP000238312">
    <property type="component" value="Unassembled WGS sequence"/>
</dbReference>
<organism evidence="4 5">
    <name type="scientific">Nonomuraea fuscirosea</name>
    <dbReference type="NCBI Taxonomy" id="1291556"/>
    <lineage>
        <taxon>Bacteria</taxon>
        <taxon>Bacillati</taxon>
        <taxon>Actinomycetota</taxon>
        <taxon>Actinomycetes</taxon>
        <taxon>Streptosporangiales</taxon>
        <taxon>Streptosporangiaceae</taxon>
        <taxon>Nonomuraea</taxon>
    </lineage>
</organism>